<dbReference type="AlphaFoldDB" id="A0A6C0LYX9"/>
<evidence type="ECO:0000313" key="1">
    <source>
        <dbReference type="EMBL" id="QHU35959.1"/>
    </source>
</evidence>
<name>A0A6C0LYX9_9ZZZZ</name>
<dbReference type="Gene3D" id="3.30.470.30">
    <property type="entry name" value="DNA ligase/mRNA capping enzyme"/>
    <property type="match status" value="1"/>
</dbReference>
<reference evidence="1" key="1">
    <citation type="journal article" date="2020" name="Nature">
        <title>Giant virus diversity and host interactions through global metagenomics.</title>
        <authorList>
            <person name="Schulz F."/>
            <person name="Roux S."/>
            <person name="Paez-Espino D."/>
            <person name="Jungbluth S."/>
            <person name="Walsh D.A."/>
            <person name="Denef V.J."/>
            <person name="McMahon K.D."/>
            <person name="Konstantinidis K.T."/>
            <person name="Eloe-Fadrosh E.A."/>
            <person name="Kyrpides N.C."/>
            <person name="Woyke T."/>
        </authorList>
    </citation>
    <scope>NUCLEOTIDE SEQUENCE</scope>
    <source>
        <strain evidence="1">GVMAG-S-1035085-51</strain>
    </source>
</reference>
<proteinExistence type="predicted"/>
<protein>
    <recommendedName>
        <fullName evidence="2">mRNA capping enzyme adenylation domain-containing protein</fullName>
    </recommendedName>
</protein>
<dbReference type="SUPFAM" id="SSF56091">
    <property type="entry name" value="DNA ligase/mRNA capping enzyme, catalytic domain"/>
    <property type="match status" value="1"/>
</dbReference>
<evidence type="ECO:0008006" key="2">
    <source>
        <dbReference type="Google" id="ProtNLM"/>
    </source>
</evidence>
<dbReference type="EMBL" id="MN740617">
    <property type="protein sequence ID" value="QHU35959.1"/>
    <property type="molecule type" value="Genomic_DNA"/>
</dbReference>
<organism evidence="1">
    <name type="scientific">viral metagenome</name>
    <dbReference type="NCBI Taxonomy" id="1070528"/>
    <lineage>
        <taxon>unclassified sequences</taxon>
        <taxon>metagenomes</taxon>
        <taxon>organismal metagenomes</taxon>
    </lineage>
</organism>
<accession>A0A6C0LYX9</accession>
<sequence>MAVVKINNMILTPLSHGLYDEVLTALYNRINLSNFRYQMMTELVHIDEVSRGNFMACQHVQGFNYLMFLTSINGKQYNCLISKRELKYHKHQNKYDEIKIYTFRMRLSKEYYYNDTIYDGKIIRSNRGQQGTYIIYDAYWLCGQDIQRIDIINKQNLIKSSLDELNKENTIIIEQVQRYSKEETYKIVEDKNDQINGFIFIPRISGKWYIYVNDIDFKQLRSDTDTNTVTSTKIVTNKSQQEFIIKRTGLPDVYELYWEHPTQGLVREGIAAIPNIYISHYCRTLFKTKESFRILCVRSVKFNKWIPLCQDIKELSTVLF</sequence>